<dbReference type="AlphaFoldDB" id="A0A8J5FJ30"/>
<dbReference type="GO" id="GO:0003723">
    <property type="term" value="F:RNA binding"/>
    <property type="evidence" value="ECO:0007669"/>
    <property type="project" value="InterPro"/>
</dbReference>
<dbReference type="CDD" id="cd01417">
    <property type="entry name" value="Ribosomal_L19e_E"/>
    <property type="match status" value="1"/>
</dbReference>
<protein>
    <recommendedName>
        <fullName evidence="4">Ribosomal protein L19</fullName>
    </recommendedName>
</protein>
<proteinExistence type="inferred from homology"/>
<dbReference type="GO" id="GO:0006412">
    <property type="term" value="P:translation"/>
    <property type="evidence" value="ECO:0007669"/>
    <property type="project" value="InterPro"/>
</dbReference>
<evidence type="ECO:0000313" key="8">
    <source>
        <dbReference type="Proteomes" id="UP000734854"/>
    </source>
</evidence>
<gene>
    <name evidence="7" type="ORF">ZIOFF_049686</name>
</gene>
<name>A0A8J5FJ30_ZINOF</name>
<evidence type="ECO:0000256" key="2">
    <source>
        <dbReference type="ARBA" id="ARBA00022980"/>
    </source>
</evidence>
<dbReference type="Pfam" id="PF01280">
    <property type="entry name" value="Ribosomal_L19e"/>
    <property type="match status" value="1"/>
</dbReference>
<dbReference type="Proteomes" id="UP000734854">
    <property type="component" value="Unassembled WGS sequence"/>
</dbReference>
<keyword evidence="8" id="KW-1185">Reference proteome</keyword>
<dbReference type="Gene3D" id="1.10.1650.10">
    <property type="match status" value="1"/>
</dbReference>
<dbReference type="InterPro" id="IPR039547">
    <property type="entry name" value="Ribosomal_eL19"/>
</dbReference>
<evidence type="ECO:0000256" key="3">
    <source>
        <dbReference type="ARBA" id="ARBA00023274"/>
    </source>
</evidence>
<evidence type="ECO:0000256" key="4">
    <source>
        <dbReference type="RuleBase" id="RU000574"/>
    </source>
</evidence>
<evidence type="ECO:0000313" key="7">
    <source>
        <dbReference type="EMBL" id="KAG6488443.1"/>
    </source>
</evidence>
<feature type="region of interest" description="Disordered" evidence="5">
    <location>
        <begin position="136"/>
        <end position="159"/>
    </location>
</feature>
<dbReference type="GO" id="GO:0022625">
    <property type="term" value="C:cytosolic large ribosomal subunit"/>
    <property type="evidence" value="ECO:0007669"/>
    <property type="project" value="InterPro"/>
</dbReference>
<dbReference type="InterPro" id="IPR057260">
    <property type="entry name" value="Ribosomal_L19e_C"/>
</dbReference>
<dbReference type="InterPro" id="IPR035970">
    <property type="entry name" value="60S_ribosomal_eL19_sf"/>
</dbReference>
<sequence length="355" mass="41390">MRFIAPVQSAQAIIRTPGRSAHRSSRSDITLLPSRTLALDREQVYRLQIAIHFATAALLCVRSTLREGKGKGGRVMVSLKLQKRLSASVLKCGRGKVWLDPNEVNEISMANSRQNIRKLVKDGFIIRKPTKIHSRSRARRALEAKRKGRHSGYGKRRGTREARLPTKVLWMRRMRVLRRLLRKYRESKKIDKHMYHDMYMKVKGNVFKNKRVLMETIHKSKAEKAREKTLSDQFEAKRAKSKASRERKIARREERLAQSVVTYCSILVWKNRVLETELLLLHQPPRLRLLRKLRSRAYKWHNRKGVMLTSKNMISDGETLEELLKLVISPLMLLKLFLCLFRLIGDIFVLTPGDL</sequence>
<feature type="region of interest" description="Disordered" evidence="5">
    <location>
        <begin position="228"/>
        <end position="247"/>
    </location>
</feature>
<organism evidence="7 8">
    <name type="scientific">Zingiber officinale</name>
    <name type="common">Ginger</name>
    <name type="synonym">Amomum zingiber</name>
    <dbReference type="NCBI Taxonomy" id="94328"/>
    <lineage>
        <taxon>Eukaryota</taxon>
        <taxon>Viridiplantae</taxon>
        <taxon>Streptophyta</taxon>
        <taxon>Embryophyta</taxon>
        <taxon>Tracheophyta</taxon>
        <taxon>Spermatophyta</taxon>
        <taxon>Magnoliopsida</taxon>
        <taxon>Liliopsida</taxon>
        <taxon>Zingiberales</taxon>
        <taxon>Zingiberaceae</taxon>
        <taxon>Zingiber</taxon>
    </lineage>
</organism>
<keyword evidence="2 4" id="KW-0689">Ribosomal protein</keyword>
<dbReference type="SUPFAM" id="SSF48140">
    <property type="entry name" value="Ribosomal protein L19 (L19e)"/>
    <property type="match status" value="1"/>
</dbReference>
<dbReference type="InterPro" id="IPR057259">
    <property type="entry name" value="Ribosomal_L19e"/>
</dbReference>
<dbReference type="EMBL" id="JACMSC010000014">
    <property type="protein sequence ID" value="KAG6488443.1"/>
    <property type="molecule type" value="Genomic_DNA"/>
</dbReference>
<accession>A0A8J5FJ30</accession>
<dbReference type="GO" id="GO:0003735">
    <property type="term" value="F:structural constituent of ribosome"/>
    <property type="evidence" value="ECO:0007669"/>
    <property type="project" value="InterPro"/>
</dbReference>
<dbReference type="InterPro" id="IPR023638">
    <property type="entry name" value="Ribosomal_eL19_CS"/>
</dbReference>
<reference evidence="7 8" key="1">
    <citation type="submission" date="2020-08" db="EMBL/GenBank/DDBJ databases">
        <title>Plant Genome Project.</title>
        <authorList>
            <person name="Zhang R.-G."/>
        </authorList>
    </citation>
    <scope>NUCLEOTIDE SEQUENCE [LARGE SCALE GENOMIC DNA]</scope>
    <source>
        <tissue evidence="7">Rhizome</tissue>
    </source>
</reference>
<dbReference type="PANTHER" id="PTHR10722">
    <property type="entry name" value="60S RIBOSOMAL PROTEIN L19"/>
    <property type="match status" value="1"/>
</dbReference>
<dbReference type="Pfam" id="PF25476">
    <property type="entry name" value="Ribosomal_L19e_C"/>
    <property type="match status" value="1"/>
</dbReference>
<dbReference type="PROSITE" id="PS00526">
    <property type="entry name" value="RIBOSOMAL_L19E"/>
    <property type="match status" value="1"/>
</dbReference>
<dbReference type="NCBIfam" id="NF006343">
    <property type="entry name" value="PRK08570.1"/>
    <property type="match status" value="1"/>
</dbReference>
<dbReference type="SMART" id="SM01416">
    <property type="entry name" value="Ribosomal_L19e"/>
    <property type="match status" value="1"/>
</dbReference>
<dbReference type="InterPro" id="IPR000196">
    <property type="entry name" value="Ribosomal_eL19_dom"/>
</dbReference>
<feature type="domain" description="Large ribosomal subunit protein eL19" evidence="6">
    <location>
        <begin position="78"/>
        <end position="221"/>
    </location>
</feature>
<comment type="caution">
    <text evidence="7">The sequence shown here is derived from an EMBL/GenBank/DDBJ whole genome shotgun (WGS) entry which is preliminary data.</text>
</comment>
<dbReference type="FunFam" id="1.10.1650.10:FF:000001">
    <property type="entry name" value="Ribosomal protein L19"/>
    <property type="match status" value="1"/>
</dbReference>
<keyword evidence="3 4" id="KW-0687">Ribonucleoprotein</keyword>
<dbReference type="FunFam" id="1.10.1200.240:FF:000001">
    <property type="entry name" value="Ribosomal protein L19"/>
    <property type="match status" value="1"/>
</dbReference>
<dbReference type="InterPro" id="IPR033935">
    <property type="entry name" value="Ribosomal_eL19_euk"/>
</dbReference>
<feature type="compositionally biased region" description="Basic residues" evidence="5">
    <location>
        <begin position="146"/>
        <end position="158"/>
    </location>
</feature>
<evidence type="ECO:0000256" key="5">
    <source>
        <dbReference type="SAM" id="MobiDB-lite"/>
    </source>
</evidence>
<dbReference type="HAMAP" id="MF_01475">
    <property type="entry name" value="Ribosomal_eL19"/>
    <property type="match status" value="1"/>
</dbReference>
<comment type="similarity">
    <text evidence="1 4">Belongs to the eukaryotic ribosomal protein eL19 family.</text>
</comment>
<evidence type="ECO:0000259" key="6">
    <source>
        <dbReference type="SMART" id="SM01416"/>
    </source>
</evidence>
<dbReference type="Gene3D" id="1.10.1200.240">
    <property type="match status" value="1"/>
</dbReference>
<dbReference type="InterPro" id="IPR015972">
    <property type="entry name" value="Ribosomal_eL19_dom1"/>
</dbReference>
<evidence type="ECO:0000256" key="1">
    <source>
        <dbReference type="ARBA" id="ARBA00011082"/>
    </source>
</evidence>